<reference evidence="1" key="1">
    <citation type="submission" date="2024-05" db="EMBL/GenBank/DDBJ databases">
        <title>Complete genomes of an iridovirus, and two densoviruses identified in lab reared social spiders in California, USA.</title>
        <authorList>
            <person name="Millerwise S."/>
            <person name="Lund M.C."/>
            <person name="Schmidlin K."/>
            <person name="Kraberger S."/>
            <person name="Harrison J."/>
            <person name="Cease A."/>
            <person name="Pinter-Wollman N."/>
            <person name="Varsani A."/>
        </authorList>
    </citation>
    <scope>NUCLEOTIDE SEQUENCE</scope>
    <source>
        <strain evidence="1">SocP20</strain>
    </source>
</reference>
<evidence type="ECO:0000313" key="1">
    <source>
        <dbReference type="EMBL" id="XBY85799.1"/>
    </source>
</evidence>
<organism evidence="1">
    <name type="scientific">Iridovirus sp</name>
    <dbReference type="NCBI Taxonomy" id="135728"/>
    <lineage>
        <taxon>Viruses</taxon>
        <taxon>Varidnaviria</taxon>
        <taxon>Bamfordvirae</taxon>
        <taxon>Nucleocytoviricota</taxon>
        <taxon>Megaviricetes</taxon>
        <taxon>Pimascovirales</taxon>
        <taxon>Pimascovirales incertae sedis</taxon>
        <taxon>Iridoviridae</taxon>
        <taxon>Betairidovirinae</taxon>
        <taxon>Iridovirus</taxon>
    </lineage>
</organism>
<proteinExistence type="predicted"/>
<protein>
    <submittedName>
        <fullName evidence="1">Uncharacterized protein</fullName>
    </submittedName>
</protein>
<accession>A0AAU7YBL6</accession>
<dbReference type="EMBL" id="PP847201">
    <property type="protein sequence ID" value="XBY85799.1"/>
    <property type="molecule type" value="Genomic_DNA"/>
</dbReference>
<name>A0AAU7YBL6_9VIRU</name>
<sequence>MSLILLLTNLVIFAVVFPPEVDALSSSSNPKPESDGSYPSSSFCNVFVMYFNAGIKFKYDLDKDTKDGLICLPTDSNDDQIVPLNLNHPIFPFKYSSSC</sequence>